<dbReference type="RefSeq" id="XP_033427640.1">
    <property type="nucleotide sequence ID" value="XM_033568834.1"/>
</dbReference>
<dbReference type="AlphaFoldDB" id="A0A5M9MUI2"/>
<gene>
    <name evidence="1" type="ORF">ATNIH1004_004163</name>
</gene>
<accession>A0A5M9MUI2</accession>
<dbReference type="EMBL" id="QUQM01000003">
    <property type="protein sequence ID" value="KAA8648279.1"/>
    <property type="molecule type" value="Genomic_DNA"/>
</dbReference>
<name>A0A5M9MUI2_9EURO</name>
<sequence length="93" mass="10812">MECFRQIVRLIKSPFERESHRVLEIGPPTNFRKEELPAFFSDDDALTVHSNGSTNEKEAIIKEMERRPSTCDKIKDQVRRLSVIAQRPSPDQD</sequence>
<reference evidence="1 2" key="1">
    <citation type="submission" date="2019-08" db="EMBL/GenBank/DDBJ databases">
        <title>The genome sequence of a newly discovered highly antifungal drug resistant Aspergillus species, Aspergillus tanneri NIH 1004.</title>
        <authorList>
            <person name="Mounaud S."/>
            <person name="Singh I."/>
            <person name="Joardar V."/>
            <person name="Pakala S."/>
            <person name="Pakala S."/>
            <person name="Venepally P."/>
            <person name="Chung J.K."/>
            <person name="Losada L."/>
            <person name="Nierman W.C."/>
        </authorList>
    </citation>
    <scope>NUCLEOTIDE SEQUENCE [LARGE SCALE GENOMIC DNA]</scope>
    <source>
        <strain evidence="1 2">NIH1004</strain>
    </source>
</reference>
<comment type="caution">
    <text evidence="1">The sequence shown here is derived from an EMBL/GenBank/DDBJ whole genome shotgun (WGS) entry which is preliminary data.</text>
</comment>
<dbReference type="VEuPathDB" id="FungiDB:EYZ11_009989"/>
<evidence type="ECO:0000313" key="2">
    <source>
        <dbReference type="Proteomes" id="UP000324241"/>
    </source>
</evidence>
<organism evidence="1 2">
    <name type="scientific">Aspergillus tanneri</name>
    <dbReference type="NCBI Taxonomy" id="1220188"/>
    <lineage>
        <taxon>Eukaryota</taxon>
        <taxon>Fungi</taxon>
        <taxon>Dikarya</taxon>
        <taxon>Ascomycota</taxon>
        <taxon>Pezizomycotina</taxon>
        <taxon>Eurotiomycetes</taxon>
        <taxon>Eurotiomycetidae</taxon>
        <taxon>Eurotiales</taxon>
        <taxon>Aspergillaceae</taxon>
        <taxon>Aspergillus</taxon>
        <taxon>Aspergillus subgen. Circumdati</taxon>
    </lineage>
</organism>
<protein>
    <submittedName>
        <fullName evidence="1">Uncharacterized protein</fullName>
    </submittedName>
</protein>
<dbReference type="OrthoDB" id="4154127at2759"/>
<evidence type="ECO:0000313" key="1">
    <source>
        <dbReference type="EMBL" id="KAA8648279.1"/>
    </source>
</evidence>
<dbReference type="GeneID" id="54326865"/>
<proteinExistence type="predicted"/>
<dbReference type="Proteomes" id="UP000324241">
    <property type="component" value="Unassembled WGS sequence"/>
</dbReference>